<organism evidence="1">
    <name type="scientific">Anguilla anguilla</name>
    <name type="common">European freshwater eel</name>
    <name type="synonym">Muraena anguilla</name>
    <dbReference type="NCBI Taxonomy" id="7936"/>
    <lineage>
        <taxon>Eukaryota</taxon>
        <taxon>Metazoa</taxon>
        <taxon>Chordata</taxon>
        <taxon>Craniata</taxon>
        <taxon>Vertebrata</taxon>
        <taxon>Euteleostomi</taxon>
        <taxon>Actinopterygii</taxon>
        <taxon>Neopterygii</taxon>
        <taxon>Teleostei</taxon>
        <taxon>Anguilliformes</taxon>
        <taxon>Anguillidae</taxon>
        <taxon>Anguilla</taxon>
    </lineage>
</organism>
<name>A0A0E9VXW1_ANGAN</name>
<proteinExistence type="predicted"/>
<protein>
    <submittedName>
        <fullName evidence="1">Uncharacterized protein</fullName>
    </submittedName>
</protein>
<sequence length="33" mass="3883">MQLIYCMTDTCKIKFWAHIATHLNSVFCKHLGK</sequence>
<evidence type="ECO:0000313" key="1">
    <source>
        <dbReference type="EMBL" id="JAH82979.1"/>
    </source>
</evidence>
<reference evidence="1" key="2">
    <citation type="journal article" date="2015" name="Fish Shellfish Immunol.">
        <title>Early steps in the European eel (Anguilla anguilla)-Vibrio vulnificus interaction in the gills: Role of the RtxA13 toxin.</title>
        <authorList>
            <person name="Callol A."/>
            <person name="Pajuelo D."/>
            <person name="Ebbesson L."/>
            <person name="Teles M."/>
            <person name="MacKenzie S."/>
            <person name="Amaro C."/>
        </authorList>
    </citation>
    <scope>NUCLEOTIDE SEQUENCE</scope>
</reference>
<dbReference type="AlphaFoldDB" id="A0A0E9VXW1"/>
<reference evidence="1" key="1">
    <citation type="submission" date="2014-11" db="EMBL/GenBank/DDBJ databases">
        <authorList>
            <person name="Amaro Gonzalez C."/>
        </authorList>
    </citation>
    <scope>NUCLEOTIDE SEQUENCE</scope>
</reference>
<dbReference type="EMBL" id="GBXM01025598">
    <property type="protein sequence ID" value="JAH82979.1"/>
    <property type="molecule type" value="Transcribed_RNA"/>
</dbReference>
<accession>A0A0E9VXW1</accession>